<feature type="region of interest" description="Disordered" evidence="1">
    <location>
        <begin position="188"/>
        <end position="226"/>
    </location>
</feature>
<keyword evidence="4" id="KW-1185">Reference proteome</keyword>
<protein>
    <recommendedName>
        <fullName evidence="2">C2H2-type domain-containing protein</fullName>
    </recommendedName>
</protein>
<sequence length="311" mass="34759">MQLRHVLMVDSAQKLGSMSATDTITVPLTAQHLLDVAKEVVLSTSIMCTWGRCHAELNSWKSLQEHLHRHCQEQGPSSSQGIWECKINRCVGRYHGTLPALQQHVNLSHLSRVALPCPIRGCTSSFGRSGNGLSAHIQTTHFDVLSMDTSQSFHQLRRPHPHPREELSALPAYPVPVYKLLCPTVRPARRGKTPTASQGSRRKWRRMDTQAAAPPEEDDDEDEPAIPLADLPPIDLCGCPEIHDYFVRPKPPESWLQLSRPQQVVDPPVPEKPPAPSIGYDAFAARFEQLERAGLIDGKGLWPEEGWNKEK</sequence>
<organism evidence="3 4">
    <name type="scientific">Dichomitus squalens</name>
    <dbReference type="NCBI Taxonomy" id="114155"/>
    <lineage>
        <taxon>Eukaryota</taxon>
        <taxon>Fungi</taxon>
        <taxon>Dikarya</taxon>
        <taxon>Basidiomycota</taxon>
        <taxon>Agaricomycotina</taxon>
        <taxon>Agaricomycetes</taxon>
        <taxon>Polyporales</taxon>
        <taxon>Polyporaceae</taxon>
        <taxon>Dichomitus</taxon>
    </lineage>
</organism>
<evidence type="ECO:0000256" key="1">
    <source>
        <dbReference type="SAM" id="MobiDB-lite"/>
    </source>
</evidence>
<dbReference type="PROSITE" id="PS00028">
    <property type="entry name" value="ZINC_FINGER_C2H2_1"/>
    <property type="match status" value="1"/>
</dbReference>
<dbReference type="Proteomes" id="UP000292082">
    <property type="component" value="Unassembled WGS sequence"/>
</dbReference>
<dbReference type="EMBL" id="ML145183">
    <property type="protein sequence ID" value="TBU54677.1"/>
    <property type="molecule type" value="Genomic_DNA"/>
</dbReference>
<accession>A0A4Q9PKJ8</accession>
<name>A0A4Q9PKJ8_9APHY</name>
<feature type="domain" description="C2H2-type" evidence="2">
    <location>
        <begin position="48"/>
        <end position="70"/>
    </location>
</feature>
<evidence type="ECO:0000313" key="3">
    <source>
        <dbReference type="EMBL" id="TBU54677.1"/>
    </source>
</evidence>
<proteinExistence type="predicted"/>
<evidence type="ECO:0000259" key="2">
    <source>
        <dbReference type="PROSITE" id="PS00028"/>
    </source>
</evidence>
<reference evidence="3 4" key="1">
    <citation type="submission" date="2019-01" db="EMBL/GenBank/DDBJ databases">
        <title>Draft genome sequences of three monokaryotic isolates of the white-rot basidiomycete fungus Dichomitus squalens.</title>
        <authorList>
            <consortium name="DOE Joint Genome Institute"/>
            <person name="Lopez S.C."/>
            <person name="Andreopoulos B."/>
            <person name="Pangilinan J."/>
            <person name="Lipzen A."/>
            <person name="Riley R."/>
            <person name="Ahrendt S."/>
            <person name="Ng V."/>
            <person name="Barry K."/>
            <person name="Daum C."/>
            <person name="Grigoriev I.V."/>
            <person name="Hilden K.S."/>
            <person name="Makela M.R."/>
            <person name="de Vries R.P."/>
        </authorList>
    </citation>
    <scope>NUCLEOTIDE SEQUENCE [LARGE SCALE GENOMIC DNA]</scope>
    <source>
        <strain evidence="3 4">CBS 464.89</strain>
    </source>
</reference>
<dbReference type="AlphaFoldDB" id="A0A4Q9PKJ8"/>
<dbReference type="STRING" id="114155.A0A4Q9PKJ8"/>
<feature type="compositionally biased region" description="Acidic residues" evidence="1">
    <location>
        <begin position="215"/>
        <end position="224"/>
    </location>
</feature>
<gene>
    <name evidence="3" type="ORF">BD310DRAFT_935267</name>
</gene>
<dbReference type="SMART" id="SM00355">
    <property type="entry name" value="ZnF_C2H2"/>
    <property type="match status" value="3"/>
</dbReference>
<evidence type="ECO:0000313" key="4">
    <source>
        <dbReference type="Proteomes" id="UP000292082"/>
    </source>
</evidence>
<dbReference type="InterPro" id="IPR013087">
    <property type="entry name" value="Znf_C2H2_type"/>
</dbReference>